<keyword evidence="5" id="KW-0804">Transcription</keyword>
<dbReference type="GO" id="GO:0003677">
    <property type="term" value="F:DNA binding"/>
    <property type="evidence" value="ECO:0007669"/>
    <property type="project" value="UniProtKB-KW"/>
</dbReference>
<dbReference type="CDD" id="cd10017">
    <property type="entry name" value="B3_DNA"/>
    <property type="match status" value="2"/>
</dbReference>
<dbReference type="Gene3D" id="2.40.330.10">
    <property type="entry name" value="DNA-binding pseudobarrel domain"/>
    <property type="match status" value="2"/>
</dbReference>
<dbReference type="SUPFAM" id="SSF101936">
    <property type="entry name" value="DNA-binding pseudobarrel domain"/>
    <property type="match status" value="2"/>
</dbReference>
<dbReference type="Proteomes" id="UP001152484">
    <property type="component" value="Unassembled WGS sequence"/>
</dbReference>
<dbReference type="OrthoDB" id="1272505at2759"/>
<dbReference type="EMBL" id="CAMAPE010000005">
    <property type="protein sequence ID" value="CAH9067545.1"/>
    <property type="molecule type" value="Genomic_DNA"/>
</dbReference>
<evidence type="ECO:0000256" key="5">
    <source>
        <dbReference type="ARBA" id="ARBA00023163"/>
    </source>
</evidence>
<evidence type="ECO:0000256" key="2">
    <source>
        <dbReference type="ARBA" id="ARBA00022737"/>
    </source>
</evidence>
<comment type="caution">
    <text evidence="8">The sequence shown here is derived from an EMBL/GenBank/DDBJ whole genome shotgun (WGS) entry which is preliminary data.</text>
</comment>
<dbReference type="PANTHER" id="PTHR31674:SF62">
    <property type="entry name" value="B3 DOMAIN-CONTAINING PROTEIN REM14-RELATED"/>
    <property type="match status" value="1"/>
</dbReference>
<feature type="domain" description="TF-B3" evidence="7">
    <location>
        <begin position="150"/>
        <end position="247"/>
    </location>
</feature>
<protein>
    <recommendedName>
        <fullName evidence="7">TF-B3 domain-containing protein</fullName>
    </recommendedName>
</protein>
<accession>A0A9P0YLT7</accession>
<evidence type="ECO:0000313" key="9">
    <source>
        <dbReference type="Proteomes" id="UP001152484"/>
    </source>
</evidence>
<dbReference type="Pfam" id="PF02362">
    <property type="entry name" value="B3"/>
    <property type="match status" value="2"/>
</dbReference>
<keyword evidence="9" id="KW-1185">Reference proteome</keyword>
<dbReference type="PROSITE" id="PS50863">
    <property type="entry name" value="B3"/>
    <property type="match status" value="2"/>
</dbReference>
<keyword evidence="2" id="KW-0677">Repeat</keyword>
<organism evidence="8 9">
    <name type="scientific">Cuscuta europaea</name>
    <name type="common">European dodder</name>
    <dbReference type="NCBI Taxonomy" id="41803"/>
    <lineage>
        <taxon>Eukaryota</taxon>
        <taxon>Viridiplantae</taxon>
        <taxon>Streptophyta</taxon>
        <taxon>Embryophyta</taxon>
        <taxon>Tracheophyta</taxon>
        <taxon>Spermatophyta</taxon>
        <taxon>Magnoliopsida</taxon>
        <taxon>eudicotyledons</taxon>
        <taxon>Gunneridae</taxon>
        <taxon>Pentapetalae</taxon>
        <taxon>asterids</taxon>
        <taxon>lamiids</taxon>
        <taxon>Solanales</taxon>
        <taxon>Convolvulaceae</taxon>
        <taxon>Cuscuteae</taxon>
        <taxon>Cuscuta</taxon>
        <taxon>Cuscuta subgen. Cuscuta</taxon>
    </lineage>
</organism>
<dbReference type="InterPro" id="IPR015300">
    <property type="entry name" value="DNA-bd_pseudobarrel_sf"/>
</dbReference>
<comment type="subcellular location">
    <subcellularLocation>
        <location evidence="1">Nucleus</location>
    </subcellularLocation>
</comment>
<dbReference type="PANTHER" id="PTHR31674">
    <property type="entry name" value="B3 DOMAIN-CONTAINING PROTEIN REM-LIKE 3-RELATED"/>
    <property type="match status" value="1"/>
</dbReference>
<evidence type="ECO:0000259" key="7">
    <source>
        <dbReference type="PROSITE" id="PS50863"/>
    </source>
</evidence>
<evidence type="ECO:0000313" key="8">
    <source>
        <dbReference type="EMBL" id="CAH9067545.1"/>
    </source>
</evidence>
<dbReference type="SMART" id="SM01019">
    <property type="entry name" value="B3"/>
    <property type="match status" value="2"/>
</dbReference>
<sequence length="259" mass="29405">MQKQNPSFFKILIGDFASALRLPPLFVEIFGEKLSPTLSLVANAAAASEKKWAVKLKKSGEHSLFGDGWDVFVKDNDLAAGDFAVFWLMDNYSTFQVRLYDYTCCEKQLSSSRFSPAGGKSTNLDRNVRVKKGEETDESTKSVGTMKWCNNPSFVVSLPPRDKKMIIPKGFVEKMGIAGKRCIPLENAQGKRWEIKMRNQGDEFAIYGGEWEDFRKANRLGKGYLCSFELVRRYGDQFLQFHLEKKARGRPEGTKKKIN</sequence>
<evidence type="ECO:0000256" key="6">
    <source>
        <dbReference type="ARBA" id="ARBA00023242"/>
    </source>
</evidence>
<evidence type="ECO:0000256" key="1">
    <source>
        <dbReference type="ARBA" id="ARBA00004123"/>
    </source>
</evidence>
<keyword evidence="6" id="KW-0539">Nucleus</keyword>
<name>A0A9P0YLT7_CUSEU</name>
<evidence type="ECO:0000256" key="3">
    <source>
        <dbReference type="ARBA" id="ARBA00023015"/>
    </source>
</evidence>
<feature type="domain" description="TF-B3" evidence="7">
    <location>
        <begin position="5"/>
        <end position="103"/>
    </location>
</feature>
<gene>
    <name evidence="8" type="ORF">CEURO_LOCUS2564</name>
</gene>
<reference evidence="8" key="1">
    <citation type="submission" date="2022-07" db="EMBL/GenBank/DDBJ databases">
        <authorList>
            <person name="Macas J."/>
            <person name="Novak P."/>
            <person name="Neumann P."/>
        </authorList>
    </citation>
    <scope>NUCLEOTIDE SEQUENCE</scope>
</reference>
<evidence type="ECO:0000256" key="4">
    <source>
        <dbReference type="ARBA" id="ARBA00023125"/>
    </source>
</evidence>
<proteinExistence type="predicted"/>
<keyword evidence="3" id="KW-0805">Transcription regulation</keyword>
<dbReference type="GO" id="GO:0005634">
    <property type="term" value="C:nucleus"/>
    <property type="evidence" value="ECO:0007669"/>
    <property type="project" value="UniProtKB-SubCell"/>
</dbReference>
<dbReference type="InterPro" id="IPR039218">
    <property type="entry name" value="REM_fam"/>
</dbReference>
<dbReference type="InterPro" id="IPR003340">
    <property type="entry name" value="B3_DNA-bd"/>
</dbReference>
<keyword evidence="4" id="KW-0238">DNA-binding</keyword>
<dbReference type="AlphaFoldDB" id="A0A9P0YLT7"/>